<dbReference type="InterPro" id="IPR001538">
    <property type="entry name" value="Man6P_isomerase-2_C"/>
</dbReference>
<dbReference type="PANTHER" id="PTHR46390">
    <property type="entry name" value="MANNOSE-1-PHOSPHATE GUANYLYLTRANSFERASE"/>
    <property type="match status" value="1"/>
</dbReference>
<dbReference type="InterPro" id="IPR029044">
    <property type="entry name" value="Nucleotide-diphossugar_trans"/>
</dbReference>
<dbReference type="Gene3D" id="2.60.120.10">
    <property type="entry name" value="Jelly Rolls"/>
    <property type="match status" value="1"/>
</dbReference>
<comment type="caution">
    <text evidence="4">The sequence shown here is derived from an EMBL/GenBank/DDBJ whole genome shotgun (WGS) entry which is preliminary data.</text>
</comment>
<proteinExistence type="predicted"/>
<protein>
    <submittedName>
        <fullName evidence="4">Mannose-1-phosphate guanylyltransferase/mannose-1-phosphate guanylyltransferase/mannose-6-phosphate isomerase</fullName>
    </submittedName>
</protein>
<evidence type="ECO:0000313" key="5">
    <source>
        <dbReference type="Proteomes" id="UP000248330"/>
    </source>
</evidence>
<gene>
    <name evidence="4" type="ORF">C8D93_105160</name>
</gene>
<dbReference type="EMBL" id="QICN01000005">
    <property type="protein sequence ID" value="PXV67803.1"/>
    <property type="molecule type" value="Genomic_DNA"/>
</dbReference>
<evidence type="ECO:0000259" key="2">
    <source>
        <dbReference type="Pfam" id="PF01050"/>
    </source>
</evidence>
<dbReference type="AlphaFoldDB" id="A0A318E7X7"/>
<name>A0A318E7X7_9GAMM</name>
<dbReference type="SUPFAM" id="SSF51182">
    <property type="entry name" value="RmlC-like cupins"/>
    <property type="match status" value="1"/>
</dbReference>
<dbReference type="GO" id="GO:0004475">
    <property type="term" value="F:mannose-1-phosphate guanylyltransferase (GTP) activity"/>
    <property type="evidence" value="ECO:0007669"/>
    <property type="project" value="InterPro"/>
</dbReference>
<dbReference type="Pfam" id="PF01050">
    <property type="entry name" value="MannoseP_isomer"/>
    <property type="match status" value="1"/>
</dbReference>
<dbReference type="GO" id="GO:0016853">
    <property type="term" value="F:isomerase activity"/>
    <property type="evidence" value="ECO:0007669"/>
    <property type="project" value="UniProtKB-KW"/>
</dbReference>
<sequence length="497" mass="54102">MKNPTIVPVILAGGSGTRLWPLSREAWPKQFLKIGSNEHTLLQSTVLRARAIENAAPPVVICGDVHRFIVAEQLREICASGATIILEPHGRNTAPAAAVAALFSQQKYGEDALVFLMSADHAVADVPAFCEASRIAAQVASGGYLMVFGIKPTRAETGYGYLKRGKPLGNGAFQLERFVEKPDRERAEAFVQSDDYAWNGGLFLFRADLFLNEFSRIEGADGNRGGGSEGAAGSGPQRVASEGTVAACRQALARAVQDLDFVRLDAESFVLAPEDSIDYAVMEKTGRAALVPMDAGWDDVGSWTYLAKLPLDAAGNYQSGDVLLEDSSNVLVHAQHRLVAALGVDDLVIVETQDAVLVAHRGKVQQVRSIVARLRAEGRDEGERHPVVHRPWGSYETIATGPRFQVKRIVVNPESKLSLQMHHHRAEHWIVVCGTAKVTCEQREFLLSENESTYIPLGAAHRLENPGKLPLELIEVQSGSYLGEDDIVRIQDVYGRV</sequence>
<dbReference type="PANTHER" id="PTHR46390:SF1">
    <property type="entry name" value="MANNOSE-1-PHOSPHATE GUANYLYLTRANSFERASE"/>
    <property type="match status" value="1"/>
</dbReference>
<keyword evidence="4" id="KW-0548">Nucleotidyltransferase</keyword>
<reference evidence="4 5" key="1">
    <citation type="submission" date="2018-04" db="EMBL/GenBank/DDBJ databases">
        <title>Genomic Encyclopedia of Type Strains, Phase IV (KMG-IV): sequencing the most valuable type-strain genomes for metagenomic binning, comparative biology and taxonomic classification.</title>
        <authorList>
            <person name="Goeker M."/>
        </authorList>
    </citation>
    <scope>NUCLEOTIDE SEQUENCE [LARGE SCALE GENOMIC DNA]</scope>
    <source>
        <strain evidence="4 5">DSM 104150</strain>
    </source>
</reference>
<dbReference type="SUPFAM" id="SSF53448">
    <property type="entry name" value="Nucleotide-diphospho-sugar transferases"/>
    <property type="match status" value="1"/>
</dbReference>
<dbReference type="GO" id="GO:0009298">
    <property type="term" value="P:GDP-mannose biosynthetic process"/>
    <property type="evidence" value="ECO:0007669"/>
    <property type="project" value="TreeGrafter"/>
</dbReference>
<dbReference type="InterPro" id="IPR051161">
    <property type="entry name" value="Mannose-6P_isomerase_type2"/>
</dbReference>
<accession>A0A318E7X7</accession>
<dbReference type="Pfam" id="PF22640">
    <property type="entry name" value="ManC_GMP_beta-helix"/>
    <property type="match status" value="1"/>
</dbReference>
<keyword evidence="4" id="KW-0808">Transferase</keyword>
<dbReference type="InterPro" id="IPR054566">
    <property type="entry name" value="ManC/GMP-like_b-helix"/>
</dbReference>
<dbReference type="Pfam" id="PF00483">
    <property type="entry name" value="NTP_transferase"/>
    <property type="match status" value="1"/>
</dbReference>
<dbReference type="FunFam" id="2.60.120.10:FF:000032">
    <property type="entry name" value="Mannose-1-phosphate guanylyltransferase/mannose-6-phosphate isomerase"/>
    <property type="match status" value="1"/>
</dbReference>
<evidence type="ECO:0000259" key="3">
    <source>
        <dbReference type="Pfam" id="PF22640"/>
    </source>
</evidence>
<keyword evidence="5" id="KW-1185">Reference proteome</keyword>
<dbReference type="InterPro" id="IPR005835">
    <property type="entry name" value="NTP_transferase_dom"/>
</dbReference>
<feature type="domain" description="Nucleotidyl transferase" evidence="1">
    <location>
        <begin position="8"/>
        <end position="307"/>
    </location>
</feature>
<organism evidence="4 5">
    <name type="scientific">Sinimarinibacterium flocculans</name>
    <dbReference type="NCBI Taxonomy" id="985250"/>
    <lineage>
        <taxon>Bacteria</taxon>
        <taxon>Pseudomonadati</taxon>
        <taxon>Pseudomonadota</taxon>
        <taxon>Gammaproteobacteria</taxon>
        <taxon>Nevskiales</taxon>
        <taxon>Nevskiaceae</taxon>
        <taxon>Sinimarinibacterium</taxon>
    </lineage>
</organism>
<evidence type="ECO:0000259" key="1">
    <source>
        <dbReference type="Pfam" id="PF00483"/>
    </source>
</evidence>
<dbReference type="Gene3D" id="3.90.550.10">
    <property type="entry name" value="Spore Coat Polysaccharide Biosynthesis Protein SpsA, Chain A"/>
    <property type="match status" value="1"/>
</dbReference>
<dbReference type="InterPro" id="IPR049577">
    <property type="entry name" value="GMPP_N"/>
</dbReference>
<dbReference type="RefSeq" id="WP_211307307.1">
    <property type="nucleotide sequence ID" value="NZ_CAKZQT010000001.1"/>
</dbReference>
<dbReference type="InterPro" id="IPR014710">
    <property type="entry name" value="RmlC-like_jellyroll"/>
</dbReference>
<dbReference type="CDD" id="cd02213">
    <property type="entry name" value="cupin_PMI_typeII_C"/>
    <property type="match status" value="1"/>
</dbReference>
<dbReference type="Proteomes" id="UP000248330">
    <property type="component" value="Unassembled WGS sequence"/>
</dbReference>
<evidence type="ECO:0000313" key="4">
    <source>
        <dbReference type="EMBL" id="PXV67803.1"/>
    </source>
</evidence>
<dbReference type="InterPro" id="IPR011051">
    <property type="entry name" value="RmlC_Cupin_sf"/>
</dbReference>
<dbReference type="CDD" id="cd02509">
    <property type="entry name" value="GDP-M1P_Guanylyltransferase"/>
    <property type="match status" value="1"/>
</dbReference>
<dbReference type="GO" id="GO:0005976">
    <property type="term" value="P:polysaccharide metabolic process"/>
    <property type="evidence" value="ECO:0007669"/>
    <property type="project" value="InterPro"/>
</dbReference>
<feature type="domain" description="MannoseP isomerase/GMP-like beta-helix" evidence="3">
    <location>
        <begin position="326"/>
        <end position="374"/>
    </location>
</feature>
<feature type="domain" description="Mannose-6-phosphate isomerase type II C-terminal" evidence="2">
    <location>
        <begin position="378"/>
        <end position="492"/>
    </location>
</feature>
<keyword evidence="4" id="KW-0413">Isomerase</keyword>